<dbReference type="Gene3D" id="1.10.167.10">
    <property type="entry name" value="Regulator of G-protein Signalling 4, domain 2"/>
    <property type="match status" value="1"/>
</dbReference>
<dbReference type="PANTHER" id="PTHR10845:SF192">
    <property type="entry name" value="DOUBLE HIT, ISOFORM B"/>
    <property type="match status" value="1"/>
</dbReference>
<name>A0ABP0H1U5_CLALP</name>
<protein>
    <recommendedName>
        <fullName evidence="2">RGS domain-containing protein</fullName>
    </recommendedName>
</protein>
<comment type="caution">
    <text evidence="3">The sequence shown here is derived from an EMBL/GenBank/DDBJ whole genome shotgun (WGS) entry which is preliminary data.</text>
</comment>
<feature type="compositionally biased region" description="Polar residues" evidence="1">
    <location>
        <begin position="299"/>
        <end position="317"/>
    </location>
</feature>
<dbReference type="SMART" id="SM00315">
    <property type="entry name" value="RGS"/>
    <property type="match status" value="1"/>
</dbReference>
<keyword evidence="4" id="KW-1185">Reference proteome</keyword>
<organism evidence="3 4">
    <name type="scientific">Clavelina lepadiformis</name>
    <name type="common">Light-bulb sea squirt</name>
    <name type="synonym">Ascidia lepadiformis</name>
    <dbReference type="NCBI Taxonomy" id="159417"/>
    <lineage>
        <taxon>Eukaryota</taxon>
        <taxon>Metazoa</taxon>
        <taxon>Chordata</taxon>
        <taxon>Tunicata</taxon>
        <taxon>Ascidiacea</taxon>
        <taxon>Aplousobranchia</taxon>
        <taxon>Clavelinidae</taxon>
        <taxon>Clavelina</taxon>
    </lineage>
</organism>
<dbReference type="SUPFAM" id="SSF48097">
    <property type="entry name" value="Regulator of G-protein signaling, RGS"/>
    <property type="match status" value="1"/>
</dbReference>
<reference evidence="3 4" key="1">
    <citation type="submission" date="2024-02" db="EMBL/GenBank/DDBJ databases">
        <authorList>
            <person name="Daric V."/>
            <person name="Darras S."/>
        </authorList>
    </citation>
    <scope>NUCLEOTIDE SEQUENCE [LARGE SCALE GENOMIC DNA]</scope>
</reference>
<gene>
    <name evidence="3" type="ORF">CVLEPA_LOCUS31436</name>
</gene>
<evidence type="ECO:0000313" key="3">
    <source>
        <dbReference type="EMBL" id="CAK8697959.1"/>
    </source>
</evidence>
<dbReference type="PROSITE" id="PS50132">
    <property type="entry name" value="RGS"/>
    <property type="match status" value="1"/>
</dbReference>
<dbReference type="Pfam" id="PF00615">
    <property type="entry name" value="RGS"/>
    <property type="match status" value="1"/>
</dbReference>
<evidence type="ECO:0000259" key="2">
    <source>
        <dbReference type="PROSITE" id="PS50132"/>
    </source>
</evidence>
<evidence type="ECO:0000313" key="4">
    <source>
        <dbReference type="Proteomes" id="UP001642483"/>
    </source>
</evidence>
<dbReference type="PANTHER" id="PTHR10845">
    <property type="entry name" value="REGULATOR OF G PROTEIN SIGNALING"/>
    <property type="match status" value="1"/>
</dbReference>
<dbReference type="InterPro" id="IPR044926">
    <property type="entry name" value="RGS_subdomain_2"/>
</dbReference>
<evidence type="ECO:0000256" key="1">
    <source>
        <dbReference type="SAM" id="MobiDB-lite"/>
    </source>
</evidence>
<dbReference type="InterPro" id="IPR016137">
    <property type="entry name" value="RGS"/>
</dbReference>
<dbReference type="InterPro" id="IPR036305">
    <property type="entry name" value="RGS_sf"/>
</dbReference>
<sequence length="410" mass="45953">MFCFDSMATNVQVGSACNQIYMGDHMTRTWTKEPRHLPPGSPGSAAGSPTPDGSGLAENQTKETICPSNSQMSVGTADLAANVPMKIIQPIKKSELIVRKPSSKRKLKSGKEILQQHEITAEDFQQWQESFDSLLESPAGRYVFKIFLESEIADENLKFWLACEDLKTTTKQKRIEKRIQDIYDTYINVHSPHEVNIDYKMREDIVDQLKYKMETSIFTEAQNQIYTLMHRDSYPRFLSSSFTADLEKELLKRRASRAPSEKYKSETSAKSSDIMSCCYCRRQTDMDTNSLADEPCVKRNTSTGNQANKAQQPAQTVENHDTSSLKPKTEDHIEKLSHPCSSVSKDLSKDKVCFKGADNCIEIAAQRPRHAGLNSLMQCEQEDTSSTAIPKALVKENIAATAPDSQTALG</sequence>
<accession>A0ABP0H1U5</accession>
<dbReference type="Proteomes" id="UP001642483">
    <property type="component" value="Unassembled WGS sequence"/>
</dbReference>
<dbReference type="EMBL" id="CAWYQH010000174">
    <property type="protein sequence ID" value="CAK8697959.1"/>
    <property type="molecule type" value="Genomic_DNA"/>
</dbReference>
<dbReference type="PRINTS" id="PR01301">
    <property type="entry name" value="RGSPROTEIN"/>
</dbReference>
<feature type="compositionally biased region" description="Basic and acidic residues" evidence="1">
    <location>
        <begin position="318"/>
        <end position="330"/>
    </location>
</feature>
<feature type="domain" description="RGS" evidence="2">
    <location>
        <begin position="130"/>
        <end position="247"/>
    </location>
</feature>
<feature type="region of interest" description="Disordered" evidence="1">
    <location>
        <begin position="30"/>
        <end position="60"/>
    </location>
</feature>
<feature type="region of interest" description="Disordered" evidence="1">
    <location>
        <begin position="291"/>
        <end position="330"/>
    </location>
</feature>
<feature type="compositionally biased region" description="Low complexity" evidence="1">
    <location>
        <begin position="42"/>
        <end position="55"/>
    </location>
</feature>
<proteinExistence type="predicted"/>